<dbReference type="EMBL" id="MN740187">
    <property type="protein sequence ID" value="QHT92521.1"/>
    <property type="molecule type" value="Genomic_DNA"/>
</dbReference>
<proteinExistence type="predicted"/>
<evidence type="ECO:0000259" key="1">
    <source>
        <dbReference type="Pfam" id="PF00535"/>
    </source>
</evidence>
<dbReference type="InterPro" id="IPR029044">
    <property type="entry name" value="Nucleotide-diphossugar_trans"/>
</dbReference>
<feature type="domain" description="Glycosyltransferase 2-like" evidence="1">
    <location>
        <begin position="5"/>
        <end position="170"/>
    </location>
</feature>
<protein>
    <recommendedName>
        <fullName evidence="1">Glycosyltransferase 2-like domain-containing protein</fullName>
    </recommendedName>
</protein>
<dbReference type="SUPFAM" id="SSF53448">
    <property type="entry name" value="Nucleotide-diphospho-sugar transferases"/>
    <property type="match status" value="1"/>
</dbReference>
<reference evidence="2" key="1">
    <citation type="journal article" date="2020" name="Nature">
        <title>Giant virus diversity and host interactions through global metagenomics.</title>
        <authorList>
            <person name="Schulz F."/>
            <person name="Roux S."/>
            <person name="Paez-Espino D."/>
            <person name="Jungbluth S."/>
            <person name="Walsh D.A."/>
            <person name="Denef V.J."/>
            <person name="McMahon K.D."/>
            <person name="Konstantinidis K.T."/>
            <person name="Eloe-Fadrosh E.A."/>
            <person name="Kyrpides N.C."/>
            <person name="Woyke T."/>
        </authorList>
    </citation>
    <scope>NUCLEOTIDE SEQUENCE</scope>
    <source>
        <strain evidence="2">GVMAG-M-3300023184-88</strain>
    </source>
</reference>
<accession>A0A6C0IH06</accession>
<evidence type="ECO:0000313" key="2">
    <source>
        <dbReference type="EMBL" id="QHT92521.1"/>
    </source>
</evidence>
<sequence length="219" mass="24602">MRIGVAIPCYKGHIAPLKGLLDSIALQTRLPDDVFISCSSSYPSDIPYAVTDYPFPFRVLTHDIKQTAAQNRNIAGAHLDTDIITFFDADDQMHPQRLEIIEDCFTKHDSMILVHNFESSGNPFSTYTEFPYLLNQLERCPWGSTVLKGRPAGLQVHNGQASIRREVFDTIRFNESSACLTKEDTVFCTDVIVKWPNRTAYCPLKLSAYKPSSTGGFKC</sequence>
<dbReference type="Pfam" id="PF00535">
    <property type="entry name" value="Glycos_transf_2"/>
    <property type="match status" value="1"/>
</dbReference>
<dbReference type="Gene3D" id="3.90.550.10">
    <property type="entry name" value="Spore Coat Polysaccharide Biosynthesis Protein SpsA, Chain A"/>
    <property type="match status" value="1"/>
</dbReference>
<name>A0A6C0IH06_9ZZZZ</name>
<dbReference type="CDD" id="cd00761">
    <property type="entry name" value="Glyco_tranf_GTA_type"/>
    <property type="match status" value="1"/>
</dbReference>
<organism evidence="2">
    <name type="scientific">viral metagenome</name>
    <dbReference type="NCBI Taxonomy" id="1070528"/>
    <lineage>
        <taxon>unclassified sequences</taxon>
        <taxon>metagenomes</taxon>
        <taxon>organismal metagenomes</taxon>
    </lineage>
</organism>
<dbReference type="InterPro" id="IPR001173">
    <property type="entry name" value="Glyco_trans_2-like"/>
</dbReference>
<dbReference type="AlphaFoldDB" id="A0A6C0IH06"/>